<dbReference type="Gene3D" id="2.130.10.130">
    <property type="entry name" value="Integrin alpha, N-terminal"/>
    <property type="match status" value="5"/>
</dbReference>
<dbReference type="SMART" id="SM00191">
    <property type="entry name" value="Int_alpha"/>
    <property type="match status" value="4"/>
</dbReference>
<keyword evidence="1" id="KW-0732">Signal</keyword>
<evidence type="ECO:0000256" key="3">
    <source>
        <dbReference type="ARBA" id="ARBA00023180"/>
    </source>
</evidence>
<organism evidence="5 6">
    <name type="scientific">Chryseolinea lacunae</name>
    <dbReference type="NCBI Taxonomy" id="2801331"/>
    <lineage>
        <taxon>Bacteria</taxon>
        <taxon>Pseudomonadati</taxon>
        <taxon>Bacteroidota</taxon>
        <taxon>Cytophagia</taxon>
        <taxon>Cytophagales</taxon>
        <taxon>Fulvivirgaceae</taxon>
        <taxon>Chryseolinea</taxon>
    </lineage>
</organism>
<evidence type="ECO:0000256" key="2">
    <source>
        <dbReference type="ARBA" id="ARBA00022737"/>
    </source>
</evidence>
<evidence type="ECO:0000313" key="6">
    <source>
        <dbReference type="Proteomes" id="UP000613030"/>
    </source>
</evidence>
<dbReference type="InterPro" id="IPR027039">
    <property type="entry name" value="Crtac1"/>
</dbReference>
<dbReference type="Proteomes" id="UP000613030">
    <property type="component" value="Unassembled WGS sequence"/>
</dbReference>
<dbReference type="PANTHER" id="PTHR16026:SF0">
    <property type="entry name" value="CARTILAGE ACIDIC PROTEIN 1"/>
    <property type="match status" value="1"/>
</dbReference>
<reference evidence="5 6" key="1">
    <citation type="submission" date="2021-01" db="EMBL/GenBank/DDBJ databases">
        <title>Chryseolinea sp. Jin1 Genome sequencing and assembly.</title>
        <authorList>
            <person name="Kim I."/>
        </authorList>
    </citation>
    <scope>NUCLEOTIDE SEQUENCE [LARGE SCALE GENOMIC DNA]</scope>
    <source>
        <strain evidence="5 6">Jin1</strain>
    </source>
</reference>
<evidence type="ECO:0000259" key="4">
    <source>
        <dbReference type="Pfam" id="PF07593"/>
    </source>
</evidence>
<keyword evidence="6" id="KW-1185">Reference proteome</keyword>
<name>A0ABS1KXB1_9BACT</name>
<gene>
    <name evidence="5" type="ORF">JI741_22940</name>
</gene>
<dbReference type="InterPro" id="IPR028994">
    <property type="entry name" value="Integrin_alpha_N"/>
</dbReference>
<dbReference type="Pfam" id="PF13517">
    <property type="entry name" value="FG-GAP_3"/>
    <property type="match status" value="5"/>
</dbReference>
<sequence>MTNRSLRGTTLFVFAGLLMMLGCAKKTDTLFQLKSADDTGIAFENTVEESDSFNMFTYEYIYNGGGVGVADFNNDGLQDVFFTGNQVPNRLYLNQGDFKFKDITEQANVNVKGKWNEGVAVVDINNDGWMDMYVCATTNPIPEMRTNMLFVNQGLNAEGVPTFKDMAADYKIDYNGHSVMAAFFDYDRDGDLDLYVLVNEKINNMPTNYRFKITDGSSPNNDRLFRNEGNGTFSDVTLESGITYEGFGLGLAIADVNKDGWPDIYVSNDYLSNDILYINQGNGKFVNETTALIGHSSQFSMGNDAADVNNDGLPDIITVDMLPETNDRKKTTIGNKSYQNYINNEHFKYEYQYVRNMLQINNGADKNIKFSEVGQLSGIHQTEWSWSPLFADFDNDGNKDLIITNGFPKDITDKDFANYRADVGNVASHRQLIDSIPIVRIPNYGFRNNGDLTFTDVTKTWGLDQPSFSNGAAFADFDNDGDLDYIVNSINGKALVYENSLNPDKPKEGKAKTNYLRFKLKGPEKNIHGIGTKITLHYGGGKIQYGEQSVYRGFLSSVEETSHFGLDSVAVVDSVEVNWPDGSTQWLKDVKANQVLTVEYVKGQPVPAPTQPVRVTGALVHNSAKRLGITFRHEEEDFIDFNLQRTLPHKFSQAGPGLSVGDVNGDGLEDFVVGGSTHNGVSVYLQKTNGTFALSGKPEKNQFKLEEDEGLLLFDADGDGDLDLYIVSGSLEGQPDENPYQDRLYTNNGKGSFALNTVALPETNASGSCVRATDFDNDGDLDLFVGGRIVPSQYPKPAQSYVLLNEGGKFTDATKTICDTLSAAGMITDALWTDFNNDGNPDLMVVGEFMPLTFYKGDGKTLTKVDNTGVQQFSGWWNSITAGDFDKDGDTDYVVGNLGLNNAFQVTKETPLKLYAKDFDGNGSTDPVMACYMRESMTADTKKLYPVHFWDELNSQSPKFRNKYSRYKQYSKATIDQVLSPEDLKDAMVLEANYLQSAYVENKGNGTFALHALATPAQVAPVLGMVTDDVNGDGNLDVLMVGNDYGNEVFIGRYDAFTGAILVGDGKGAFRYVASAQSGFYTPGDAKALVKLYGAKNEPIFMASQNRDSLAVFSPVSSKPIQVFAPAVNDSWAELVYADGRKQRVEFYFGVGYLSQSSRRLVVPADVKEVVVYDRAGKSRKVSVKGV</sequence>
<evidence type="ECO:0000313" key="5">
    <source>
        <dbReference type="EMBL" id="MBL0744108.1"/>
    </source>
</evidence>
<protein>
    <submittedName>
        <fullName evidence="5">VCBS repeat-containing protein</fullName>
    </submittedName>
</protein>
<dbReference type="InterPro" id="IPR011519">
    <property type="entry name" value="UnbV_ASPIC"/>
</dbReference>
<dbReference type="InterPro" id="IPR013517">
    <property type="entry name" value="FG-GAP"/>
</dbReference>
<evidence type="ECO:0000256" key="1">
    <source>
        <dbReference type="ARBA" id="ARBA00022729"/>
    </source>
</evidence>
<dbReference type="PROSITE" id="PS51257">
    <property type="entry name" value="PROKAR_LIPOPROTEIN"/>
    <property type="match status" value="1"/>
</dbReference>
<dbReference type="EMBL" id="JAERRB010000009">
    <property type="protein sequence ID" value="MBL0744108.1"/>
    <property type="molecule type" value="Genomic_DNA"/>
</dbReference>
<accession>A0ABS1KXB1</accession>
<comment type="caution">
    <text evidence="5">The sequence shown here is derived from an EMBL/GenBank/DDBJ whole genome shotgun (WGS) entry which is preliminary data.</text>
</comment>
<proteinExistence type="predicted"/>
<dbReference type="RefSeq" id="WP_202013755.1">
    <property type="nucleotide sequence ID" value="NZ_JAERRB010000009.1"/>
</dbReference>
<feature type="domain" description="ASPIC/UnbV" evidence="4">
    <location>
        <begin position="529"/>
        <end position="597"/>
    </location>
</feature>
<keyword evidence="3" id="KW-0325">Glycoprotein</keyword>
<keyword evidence="2" id="KW-0677">Repeat</keyword>
<dbReference type="SUPFAM" id="SSF69318">
    <property type="entry name" value="Integrin alpha N-terminal domain"/>
    <property type="match status" value="3"/>
</dbReference>
<dbReference type="Pfam" id="PF07593">
    <property type="entry name" value="UnbV_ASPIC"/>
    <property type="match status" value="1"/>
</dbReference>
<dbReference type="InterPro" id="IPR013519">
    <property type="entry name" value="Int_alpha_beta-p"/>
</dbReference>
<dbReference type="PANTHER" id="PTHR16026">
    <property type="entry name" value="CARTILAGE ACIDIC PROTEIN 1"/>
    <property type="match status" value="1"/>
</dbReference>